<dbReference type="NCBIfam" id="TIGR00728">
    <property type="entry name" value="OPT_sfam"/>
    <property type="match status" value="2"/>
</dbReference>
<feature type="transmembrane region" description="Helical" evidence="9">
    <location>
        <begin position="152"/>
        <end position="172"/>
    </location>
</feature>
<dbReference type="NCBIfam" id="TIGR00727">
    <property type="entry name" value="ISP4_OPT"/>
    <property type="match status" value="1"/>
</dbReference>
<evidence type="ECO:0000256" key="8">
    <source>
        <dbReference type="ARBA" id="ARBA00023136"/>
    </source>
</evidence>
<dbReference type="GO" id="GO:0015031">
    <property type="term" value="P:protein transport"/>
    <property type="evidence" value="ECO:0007669"/>
    <property type="project" value="UniProtKB-KW"/>
</dbReference>
<dbReference type="EMBL" id="JABCRI010000006">
    <property type="protein sequence ID" value="KAF8404753.1"/>
    <property type="molecule type" value="Genomic_DNA"/>
</dbReference>
<gene>
    <name evidence="10" type="ORF">HHK36_009642</name>
</gene>
<dbReference type="Pfam" id="PF03169">
    <property type="entry name" value="OPT"/>
    <property type="match status" value="2"/>
</dbReference>
<feature type="transmembrane region" description="Helical" evidence="9">
    <location>
        <begin position="658"/>
        <end position="677"/>
    </location>
</feature>
<dbReference type="InterPro" id="IPR004813">
    <property type="entry name" value="OPT"/>
</dbReference>
<evidence type="ECO:0000256" key="3">
    <source>
        <dbReference type="ARBA" id="ARBA00022448"/>
    </source>
</evidence>
<keyword evidence="5" id="KW-0571">Peptide transport</keyword>
<dbReference type="AlphaFoldDB" id="A0A834ZGJ5"/>
<evidence type="ECO:0000256" key="2">
    <source>
        <dbReference type="ARBA" id="ARBA00005484"/>
    </source>
</evidence>
<sequence length="793" mass="89527">MGTLEIEKAVEKVDEDEVSPIEEVRLTVTNTDDPSLPVWTFRMWSLGLISCVVLSFLNTFFSYRTEPLLITQISVQVATLPLGRFMADVLPRTNFRMPGFGSREFSLNPGPFNMKEHVLISIFANAGAAFGNGDAYAVGIVDIIKAFYRRKISFLASWMLVITTQVLGYGWAGILRKYVVDPAHMWWPMTLVQVSLFRALHEKDEQRMSRGKFFTIALTCSFSWYLFPGYLFPILSNISWVCWVFSKSVTAQQLGSGMRGLGIGALTLDWSVIASYLGSPLITPFFAIANVFAGYLLIVYIAIPIAYWGMDLYSARTFALFSSHLFDSKGQRYNISAIVNDKFEIDMPKYEEQGQIHLSMFFALTYGFGFATIASTLTHVALFNGREIYNRSRASYTGKVDIHTRLMKKYKDIPSWWFYLLLVATLVISLVLCTVLKDQIQMPWWGLIFACALALIFTLPISIITATTNQTPGLNIITEYLMGIILPGRPIANVCFKTYGYISMSQAVSFLSDFKLGHYMKIPPRSMFLVQVRRINLKCPIVDLLEDANLGPIINWRLQHLCSIYLFCQHSVHVSNFLTYGFLLDPKYKSIGTIIAGTVNIGVAWWLLTSIENICQDELLPPNSPWTCPGDRVFFDASVIWGLVGPRRIFGPLGNYTALNWFFLGGILGPFLVWLLHKAFPKQSWIPLINLPVLLGGTAAMPPATTLNFNSWIVVGVIFNFFIFRYRKQWWQRYNYVLSAALDAGLAFMGVVLYFTLNMEEKGLTWWASDGEHCELATCPTAKGIVVDGCPVH</sequence>
<comment type="similarity">
    <text evidence="2">Belongs to the oligopeptide OPT transporter (TC 2.A.67.1) family.</text>
</comment>
<keyword evidence="6" id="KW-0653">Protein transport</keyword>
<reference evidence="10 11" key="1">
    <citation type="submission" date="2020-04" db="EMBL/GenBank/DDBJ databases">
        <title>Plant Genome Project.</title>
        <authorList>
            <person name="Zhang R.-G."/>
        </authorList>
    </citation>
    <scope>NUCLEOTIDE SEQUENCE [LARGE SCALE GENOMIC DNA]</scope>
    <source>
        <strain evidence="10">YNK0</strain>
        <tissue evidence="10">Leaf</tissue>
    </source>
</reference>
<keyword evidence="4 9" id="KW-0812">Transmembrane</keyword>
<dbReference type="InterPro" id="IPR004648">
    <property type="entry name" value="Oligpept_transpt"/>
</dbReference>
<dbReference type="OrthoDB" id="9986677at2759"/>
<accession>A0A834ZGJ5</accession>
<feature type="transmembrane region" description="Helical" evidence="9">
    <location>
        <begin position="184"/>
        <end position="201"/>
    </location>
</feature>
<feature type="transmembrane region" description="Helical" evidence="9">
    <location>
        <begin position="443"/>
        <end position="464"/>
    </location>
</feature>
<evidence type="ECO:0000256" key="5">
    <source>
        <dbReference type="ARBA" id="ARBA00022856"/>
    </source>
</evidence>
<feature type="transmembrane region" description="Helical" evidence="9">
    <location>
        <begin position="736"/>
        <end position="757"/>
    </location>
</feature>
<evidence type="ECO:0000313" key="11">
    <source>
        <dbReference type="Proteomes" id="UP000655225"/>
    </source>
</evidence>
<keyword evidence="3" id="KW-0813">Transport</keyword>
<dbReference type="OMA" id="ACSFLWY"/>
<evidence type="ECO:0000256" key="6">
    <source>
        <dbReference type="ARBA" id="ARBA00022927"/>
    </source>
</evidence>
<feature type="transmembrane region" description="Helical" evidence="9">
    <location>
        <begin position="213"/>
        <end position="236"/>
    </location>
</feature>
<evidence type="ECO:0000256" key="9">
    <source>
        <dbReference type="SAM" id="Phobius"/>
    </source>
</evidence>
<protein>
    <recommendedName>
        <fullName evidence="12">Oligopeptide transporter 4</fullName>
    </recommendedName>
</protein>
<feature type="transmembrane region" description="Helical" evidence="9">
    <location>
        <begin position="43"/>
        <end position="63"/>
    </location>
</feature>
<organism evidence="10 11">
    <name type="scientific">Tetracentron sinense</name>
    <name type="common">Spur-leaf</name>
    <dbReference type="NCBI Taxonomy" id="13715"/>
    <lineage>
        <taxon>Eukaryota</taxon>
        <taxon>Viridiplantae</taxon>
        <taxon>Streptophyta</taxon>
        <taxon>Embryophyta</taxon>
        <taxon>Tracheophyta</taxon>
        <taxon>Spermatophyta</taxon>
        <taxon>Magnoliopsida</taxon>
        <taxon>Trochodendrales</taxon>
        <taxon>Trochodendraceae</taxon>
        <taxon>Tetracentron</taxon>
    </lineage>
</organism>
<evidence type="ECO:0000256" key="7">
    <source>
        <dbReference type="ARBA" id="ARBA00022989"/>
    </source>
</evidence>
<evidence type="ECO:0008006" key="12">
    <source>
        <dbReference type="Google" id="ProtNLM"/>
    </source>
</evidence>
<evidence type="ECO:0000256" key="4">
    <source>
        <dbReference type="ARBA" id="ARBA00022692"/>
    </source>
</evidence>
<feature type="transmembrane region" description="Helical" evidence="9">
    <location>
        <begin position="256"/>
        <end position="278"/>
    </location>
</feature>
<proteinExistence type="inferred from homology"/>
<comment type="caution">
    <text evidence="10">The sequence shown here is derived from an EMBL/GenBank/DDBJ whole genome shotgun (WGS) entry which is preliminary data.</text>
</comment>
<feature type="transmembrane region" description="Helical" evidence="9">
    <location>
        <begin position="416"/>
        <end position="437"/>
    </location>
</feature>
<keyword evidence="7 9" id="KW-1133">Transmembrane helix</keyword>
<dbReference type="PANTHER" id="PTHR22601">
    <property type="entry name" value="ISP4 LIKE PROTEIN"/>
    <property type="match status" value="1"/>
</dbReference>
<dbReference type="Proteomes" id="UP000655225">
    <property type="component" value="Unassembled WGS sequence"/>
</dbReference>
<dbReference type="GO" id="GO:0035673">
    <property type="term" value="F:oligopeptide transmembrane transporter activity"/>
    <property type="evidence" value="ECO:0007669"/>
    <property type="project" value="InterPro"/>
</dbReference>
<feature type="transmembrane region" description="Helical" evidence="9">
    <location>
        <begin position="707"/>
        <end position="724"/>
    </location>
</feature>
<feature type="transmembrane region" description="Helical" evidence="9">
    <location>
        <begin position="356"/>
        <end position="383"/>
    </location>
</feature>
<keyword evidence="11" id="KW-1185">Reference proteome</keyword>
<dbReference type="GO" id="GO:0016020">
    <property type="term" value="C:membrane"/>
    <property type="evidence" value="ECO:0007669"/>
    <property type="project" value="UniProtKB-SubCell"/>
</dbReference>
<evidence type="ECO:0000313" key="10">
    <source>
        <dbReference type="EMBL" id="KAF8404753.1"/>
    </source>
</evidence>
<keyword evidence="8 9" id="KW-0472">Membrane</keyword>
<comment type="subcellular location">
    <subcellularLocation>
        <location evidence="1">Membrane</location>
        <topology evidence="1">Multi-pass membrane protein</topology>
    </subcellularLocation>
</comment>
<evidence type="ECO:0000256" key="1">
    <source>
        <dbReference type="ARBA" id="ARBA00004141"/>
    </source>
</evidence>
<name>A0A834ZGJ5_TETSI</name>
<feature type="transmembrane region" description="Helical" evidence="9">
    <location>
        <begin position="285"/>
        <end position="308"/>
    </location>
</feature>